<dbReference type="GO" id="GO:0051209">
    <property type="term" value="P:release of sequestered calcium ion into cytosol"/>
    <property type="evidence" value="ECO:0007669"/>
    <property type="project" value="TreeGrafter"/>
</dbReference>
<feature type="region of interest" description="Disordered" evidence="8">
    <location>
        <begin position="224"/>
        <end position="282"/>
    </location>
</feature>
<keyword evidence="5" id="KW-0807">Transducer</keyword>
<dbReference type="EMBL" id="MU855323">
    <property type="protein sequence ID" value="KAK3906602.1"/>
    <property type="molecule type" value="Genomic_DNA"/>
</dbReference>
<dbReference type="CDD" id="cd08598">
    <property type="entry name" value="PI-PLC1c_yeast"/>
    <property type="match status" value="1"/>
</dbReference>
<dbReference type="SUPFAM" id="SSF51695">
    <property type="entry name" value="PLC-like phosphodiesterases"/>
    <property type="match status" value="1"/>
</dbReference>
<evidence type="ECO:0000256" key="4">
    <source>
        <dbReference type="ARBA" id="ARBA00023098"/>
    </source>
</evidence>
<dbReference type="Gene3D" id="2.60.40.150">
    <property type="entry name" value="C2 domain"/>
    <property type="match status" value="1"/>
</dbReference>
<dbReference type="CDD" id="cd00275">
    <property type="entry name" value="C2_PLC_like"/>
    <property type="match status" value="1"/>
</dbReference>
<dbReference type="Proteomes" id="UP001303889">
    <property type="component" value="Unassembled WGS sequence"/>
</dbReference>
<dbReference type="AlphaFoldDB" id="A0AAN6RWZ9"/>
<dbReference type="GO" id="GO:0016042">
    <property type="term" value="P:lipid catabolic process"/>
    <property type="evidence" value="ECO:0007669"/>
    <property type="project" value="UniProtKB-KW"/>
</dbReference>
<dbReference type="SUPFAM" id="SSF49562">
    <property type="entry name" value="C2 domain (Calcium/lipid-binding domain, CaLB)"/>
    <property type="match status" value="1"/>
</dbReference>
<dbReference type="EC" id="3.1.4.11" evidence="7"/>
<evidence type="ECO:0000256" key="1">
    <source>
        <dbReference type="ARBA" id="ARBA00001195"/>
    </source>
</evidence>
<feature type="region of interest" description="Disordered" evidence="8">
    <location>
        <begin position="187"/>
        <end position="209"/>
    </location>
</feature>
<dbReference type="Pfam" id="PF00388">
    <property type="entry name" value="PI-PLC-X"/>
    <property type="match status" value="1"/>
</dbReference>
<evidence type="ECO:0000256" key="5">
    <source>
        <dbReference type="ARBA" id="ARBA00023224"/>
    </source>
</evidence>
<name>A0AAN6RWZ9_9PEZI</name>
<reference evidence="11" key="2">
    <citation type="submission" date="2023-05" db="EMBL/GenBank/DDBJ databases">
        <authorList>
            <consortium name="Lawrence Berkeley National Laboratory"/>
            <person name="Steindorff A."/>
            <person name="Hensen N."/>
            <person name="Bonometti L."/>
            <person name="Westerberg I."/>
            <person name="Brannstrom I.O."/>
            <person name="Guillou S."/>
            <person name="Cros-Aarteil S."/>
            <person name="Calhoun S."/>
            <person name="Haridas S."/>
            <person name="Kuo A."/>
            <person name="Mondo S."/>
            <person name="Pangilinan J."/>
            <person name="Riley R."/>
            <person name="Labutti K."/>
            <person name="Andreopoulos B."/>
            <person name="Lipzen A."/>
            <person name="Chen C."/>
            <person name="Yanf M."/>
            <person name="Daum C."/>
            <person name="Ng V."/>
            <person name="Clum A."/>
            <person name="Ohm R."/>
            <person name="Martin F."/>
            <person name="Silar P."/>
            <person name="Natvig D."/>
            <person name="Lalanne C."/>
            <person name="Gautier V."/>
            <person name="Ament-Velasquez S.L."/>
            <person name="Kruys A."/>
            <person name="Hutchinson M.I."/>
            <person name="Powell A.J."/>
            <person name="Barry K."/>
            <person name="Miller A.N."/>
            <person name="Grigoriev I.V."/>
            <person name="Debuchy R."/>
            <person name="Gladieux P."/>
            <person name="Thoren M.H."/>
            <person name="Johannesson H."/>
        </authorList>
    </citation>
    <scope>NUCLEOTIDE SEQUENCE</scope>
    <source>
        <strain evidence="11">CBS 103.79</strain>
    </source>
</reference>
<keyword evidence="12" id="KW-1185">Reference proteome</keyword>
<dbReference type="GO" id="GO:0004435">
    <property type="term" value="F:phosphatidylinositol-4,5-bisphosphate phospholipase C activity"/>
    <property type="evidence" value="ECO:0007669"/>
    <property type="project" value="UniProtKB-EC"/>
</dbReference>
<dbReference type="InterPro" id="IPR017946">
    <property type="entry name" value="PLC-like_Pdiesterase_TIM-brl"/>
</dbReference>
<evidence type="ECO:0000256" key="3">
    <source>
        <dbReference type="ARBA" id="ARBA00022963"/>
    </source>
</evidence>
<feature type="domain" description="PI-PLC Y-box" evidence="10">
    <location>
        <begin position="398"/>
        <end position="512"/>
    </location>
</feature>
<sequence length="678" mass="76388">MMCLKFRREKKQEKPNFFRRMTSFARGSPSQGRHAMLDVIRAALAGNLKSLIGVDITSGFHQCVKKHVRHVYVTSKRGDLLLSRESYDAFLVGTQGIGSSGLQKDGSYTFDEFFCHWSNNPSAWCAAGDPKQEALDATRPLSNYFISSSHNTYLEGNQLLSKSSAQAYRAVLRNGCRCIEIDVWNGPLPRTPSKSPNPGHRRHFSSSSLPRVAGDTLDALMSVRASRQHSRSPSAVQTAFPPLDPKASGTTLDPKDLSDKLEKSRDSSRSNQKVEPVVHHHGTMTSTVGFREVCQAIKESAFEKNPLPIIVSLEVGADKEQQEVMVDIMKEEWAGLLLDTPFDSCNPRQRQPRLEELYNKILIKVKRLDDSRVEKDVERGRSHGISSIRAKPPICEALARLAIYTHSEHYEDETSLGSRTPSHIFSLSEDSFLALAEDQCKIHKVLTHNRDFFMRIYPKGLRVDSSNPDPSFHWRRGVQMVAMNWQKTDEGMMLNDGMFDGTNGWVLKPRWMLGGDSTSEESSSTSSASHRVLDLRITVLAGQFLPLSQARKTARGFGVSSDGKARPKVKVELHVEKPHRSVDCTKETPAARTDNPDWGLDSKSLDFLDIRNVVEELSFVRFKVEDTSRKFRGELIAWACIRLDRLQPGYRCVDLLHPHTRRPCDGKLFVKIEKVLKD</sequence>
<evidence type="ECO:0000313" key="12">
    <source>
        <dbReference type="Proteomes" id="UP001303889"/>
    </source>
</evidence>
<evidence type="ECO:0000313" key="11">
    <source>
        <dbReference type="EMBL" id="KAK3906602.1"/>
    </source>
</evidence>
<dbReference type="SMART" id="SM00148">
    <property type="entry name" value="PLCXc"/>
    <property type="match status" value="1"/>
</dbReference>
<dbReference type="InterPro" id="IPR000008">
    <property type="entry name" value="C2_dom"/>
</dbReference>
<comment type="function">
    <text evidence="6">The production of the second messenger molecules diacylglycerol (DAG) and inositol 1,4,5-trisphosphate (IP3) is mediated by activated phosphatidylinositol-specific phospholipase C enzymes.</text>
</comment>
<gene>
    <name evidence="11" type="ORF">C8A05DRAFT_29554</name>
</gene>
<dbReference type="PROSITE" id="PS50007">
    <property type="entry name" value="PIPLC_X_DOMAIN"/>
    <property type="match status" value="1"/>
</dbReference>
<dbReference type="Gene3D" id="3.20.20.190">
    <property type="entry name" value="Phosphatidylinositol (PI) phosphodiesterase"/>
    <property type="match status" value="1"/>
</dbReference>
<evidence type="ECO:0000259" key="10">
    <source>
        <dbReference type="PROSITE" id="PS50008"/>
    </source>
</evidence>
<evidence type="ECO:0000256" key="7">
    <source>
        <dbReference type="RuleBase" id="RU361133"/>
    </source>
</evidence>
<accession>A0AAN6RWZ9</accession>
<dbReference type="PROSITE" id="PS50004">
    <property type="entry name" value="C2"/>
    <property type="match status" value="1"/>
</dbReference>
<dbReference type="PROSITE" id="PS50008">
    <property type="entry name" value="PIPLC_Y_DOMAIN"/>
    <property type="match status" value="1"/>
</dbReference>
<dbReference type="InterPro" id="IPR001192">
    <property type="entry name" value="PI-PLC_fam"/>
</dbReference>
<comment type="caution">
    <text evidence="11">The sequence shown here is derived from an EMBL/GenBank/DDBJ whole genome shotgun (WGS) entry which is preliminary data.</text>
</comment>
<protein>
    <recommendedName>
        <fullName evidence="7">Phosphoinositide phospholipase C</fullName>
        <ecNumber evidence="7">3.1.4.11</ecNumber>
    </recommendedName>
</protein>
<dbReference type="Pfam" id="PF00387">
    <property type="entry name" value="PI-PLC-Y"/>
    <property type="match status" value="1"/>
</dbReference>
<dbReference type="InterPro" id="IPR035892">
    <property type="entry name" value="C2_domain_sf"/>
</dbReference>
<keyword evidence="4 7" id="KW-0443">Lipid metabolism</keyword>
<dbReference type="GO" id="GO:0048015">
    <property type="term" value="P:phosphatidylinositol-mediated signaling"/>
    <property type="evidence" value="ECO:0007669"/>
    <property type="project" value="TreeGrafter"/>
</dbReference>
<organism evidence="11 12">
    <name type="scientific">Staphylotrichum tortipilum</name>
    <dbReference type="NCBI Taxonomy" id="2831512"/>
    <lineage>
        <taxon>Eukaryota</taxon>
        <taxon>Fungi</taxon>
        <taxon>Dikarya</taxon>
        <taxon>Ascomycota</taxon>
        <taxon>Pezizomycotina</taxon>
        <taxon>Sordariomycetes</taxon>
        <taxon>Sordariomycetidae</taxon>
        <taxon>Sordariales</taxon>
        <taxon>Chaetomiaceae</taxon>
        <taxon>Staphylotrichum</taxon>
    </lineage>
</organism>
<dbReference type="FunFam" id="3.20.20.190:FF:000039">
    <property type="entry name" value="Phosphoinositide phospholipase C"/>
    <property type="match status" value="1"/>
</dbReference>
<dbReference type="PANTHER" id="PTHR10336:SF82">
    <property type="entry name" value="PHOSPHOINOSITIDE PHOSPHOLIPASE C"/>
    <property type="match status" value="1"/>
</dbReference>
<evidence type="ECO:0000256" key="6">
    <source>
        <dbReference type="ARBA" id="ARBA00059664"/>
    </source>
</evidence>
<evidence type="ECO:0000256" key="8">
    <source>
        <dbReference type="SAM" id="MobiDB-lite"/>
    </source>
</evidence>
<dbReference type="PANTHER" id="PTHR10336">
    <property type="entry name" value="PHOSPHOINOSITIDE-SPECIFIC PHOSPHOLIPASE C FAMILY PROTEIN"/>
    <property type="match status" value="1"/>
</dbReference>
<feature type="domain" description="C2" evidence="9">
    <location>
        <begin position="515"/>
        <end position="657"/>
    </location>
</feature>
<feature type="compositionally biased region" description="Basic and acidic residues" evidence="8">
    <location>
        <begin position="253"/>
        <end position="268"/>
    </location>
</feature>
<keyword evidence="3 7" id="KW-0442">Lipid degradation</keyword>
<dbReference type="PRINTS" id="PR00390">
    <property type="entry name" value="PHPHLIPASEC"/>
</dbReference>
<evidence type="ECO:0000259" key="9">
    <source>
        <dbReference type="PROSITE" id="PS50004"/>
    </source>
</evidence>
<proteinExistence type="predicted"/>
<dbReference type="InterPro" id="IPR001711">
    <property type="entry name" value="PLipase_C_Pinositol-sp_Y"/>
</dbReference>
<dbReference type="SMART" id="SM00149">
    <property type="entry name" value="PLCYc"/>
    <property type="match status" value="1"/>
</dbReference>
<reference evidence="11" key="1">
    <citation type="journal article" date="2023" name="Mol. Phylogenet. Evol.">
        <title>Genome-scale phylogeny and comparative genomics of the fungal order Sordariales.</title>
        <authorList>
            <person name="Hensen N."/>
            <person name="Bonometti L."/>
            <person name="Westerberg I."/>
            <person name="Brannstrom I.O."/>
            <person name="Guillou S."/>
            <person name="Cros-Aarteil S."/>
            <person name="Calhoun S."/>
            <person name="Haridas S."/>
            <person name="Kuo A."/>
            <person name="Mondo S."/>
            <person name="Pangilinan J."/>
            <person name="Riley R."/>
            <person name="LaButti K."/>
            <person name="Andreopoulos B."/>
            <person name="Lipzen A."/>
            <person name="Chen C."/>
            <person name="Yan M."/>
            <person name="Daum C."/>
            <person name="Ng V."/>
            <person name="Clum A."/>
            <person name="Steindorff A."/>
            <person name="Ohm R.A."/>
            <person name="Martin F."/>
            <person name="Silar P."/>
            <person name="Natvig D.O."/>
            <person name="Lalanne C."/>
            <person name="Gautier V."/>
            <person name="Ament-Velasquez S.L."/>
            <person name="Kruys A."/>
            <person name="Hutchinson M.I."/>
            <person name="Powell A.J."/>
            <person name="Barry K."/>
            <person name="Miller A.N."/>
            <person name="Grigoriev I.V."/>
            <person name="Debuchy R."/>
            <person name="Gladieux P."/>
            <person name="Hiltunen Thoren M."/>
            <person name="Johannesson H."/>
        </authorList>
    </citation>
    <scope>NUCLEOTIDE SEQUENCE</scope>
    <source>
        <strain evidence="11">CBS 103.79</strain>
    </source>
</reference>
<dbReference type="InterPro" id="IPR000909">
    <property type="entry name" value="PLipase_C_PInositol-sp_X_dom"/>
</dbReference>
<keyword evidence="2 7" id="KW-0378">Hydrolase</keyword>
<evidence type="ECO:0000256" key="2">
    <source>
        <dbReference type="ARBA" id="ARBA00022801"/>
    </source>
</evidence>
<comment type="catalytic activity">
    <reaction evidence="1 7">
        <text>a 1,2-diacyl-sn-glycero-3-phospho-(1D-myo-inositol-4,5-bisphosphate) + H2O = 1D-myo-inositol 1,4,5-trisphosphate + a 1,2-diacyl-sn-glycerol + H(+)</text>
        <dbReference type="Rhea" id="RHEA:33179"/>
        <dbReference type="ChEBI" id="CHEBI:15377"/>
        <dbReference type="ChEBI" id="CHEBI:15378"/>
        <dbReference type="ChEBI" id="CHEBI:17815"/>
        <dbReference type="ChEBI" id="CHEBI:58456"/>
        <dbReference type="ChEBI" id="CHEBI:203600"/>
        <dbReference type="EC" id="3.1.4.11"/>
    </reaction>
</comment>